<evidence type="ECO:0000259" key="1">
    <source>
        <dbReference type="PROSITE" id="PS50943"/>
    </source>
</evidence>
<dbReference type="PROSITE" id="PS50943">
    <property type="entry name" value="HTH_CROC1"/>
    <property type="match status" value="1"/>
</dbReference>
<gene>
    <name evidence="2" type="ORF">P1J78_01105</name>
</gene>
<dbReference type="InterPro" id="IPR001387">
    <property type="entry name" value="Cro/C1-type_HTH"/>
</dbReference>
<accession>A0AAE3T768</accession>
<dbReference type="SUPFAM" id="SSF47413">
    <property type="entry name" value="lambda repressor-like DNA-binding domains"/>
    <property type="match status" value="1"/>
</dbReference>
<proteinExistence type="predicted"/>
<protein>
    <submittedName>
        <fullName evidence="2">Helix-turn-helix domain-containing protein</fullName>
    </submittedName>
</protein>
<evidence type="ECO:0000313" key="3">
    <source>
        <dbReference type="Proteomes" id="UP001220964"/>
    </source>
</evidence>
<dbReference type="AlphaFoldDB" id="A0AAE3T768"/>
<dbReference type="Proteomes" id="UP001220964">
    <property type="component" value="Unassembled WGS sequence"/>
</dbReference>
<feature type="domain" description="HTH cro/C1-type" evidence="1">
    <location>
        <begin position="20"/>
        <end position="54"/>
    </location>
</feature>
<sequence length="77" mass="8318">MTTTALKAVESQTAGELNPRTVREEAGLSPEEMADLLGMGLYGYQSWEAGRRRPGGPARQMLKLIDDDVAKVKAVLA</sequence>
<dbReference type="Gene3D" id="1.10.260.40">
    <property type="entry name" value="lambda repressor-like DNA-binding domains"/>
    <property type="match status" value="1"/>
</dbReference>
<dbReference type="GO" id="GO:0003677">
    <property type="term" value="F:DNA binding"/>
    <property type="evidence" value="ECO:0007669"/>
    <property type="project" value="InterPro"/>
</dbReference>
<dbReference type="Pfam" id="PF01381">
    <property type="entry name" value="HTH_3"/>
    <property type="match status" value="1"/>
</dbReference>
<reference evidence="2" key="1">
    <citation type="submission" date="2023-03" db="EMBL/GenBank/DDBJ databases">
        <title>Multiphase analysis and comparison of six strains from genera Psychromarinibacter, Lutimaribacter, and Maritimibacter, including a novel species: Psychromarinibacter sediminicola sp. nov.</title>
        <authorList>
            <person name="Wang Y.-H."/>
            <person name="Ye M.-Q."/>
            <person name="Du Z.-J."/>
        </authorList>
    </citation>
    <scope>NUCLEOTIDE SEQUENCE</scope>
    <source>
        <strain evidence="2">C21-152</strain>
    </source>
</reference>
<dbReference type="InterPro" id="IPR010982">
    <property type="entry name" value="Lambda_DNA-bd_dom_sf"/>
</dbReference>
<evidence type="ECO:0000313" key="2">
    <source>
        <dbReference type="EMBL" id="MDF0599318.1"/>
    </source>
</evidence>
<dbReference type="EMBL" id="JARGYC010000002">
    <property type="protein sequence ID" value="MDF0599318.1"/>
    <property type="molecule type" value="Genomic_DNA"/>
</dbReference>
<keyword evidence="3" id="KW-1185">Reference proteome</keyword>
<comment type="caution">
    <text evidence="2">The sequence shown here is derived from an EMBL/GenBank/DDBJ whole genome shotgun (WGS) entry which is preliminary data.</text>
</comment>
<organism evidence="2 3">
    <name type="scientific">Psychromarinibacter sediminicola</name>
    <dbReference type="NCBI Taxonomy" id="3033385"/>
    <lineage>
        <taxon>Bacteria</taxon>
        <taxon>Pseudomonadati</taxon>
        <taxon>Pseudomonadota</taxon>
        <taxon>Alphaproteobacteria</taxon>
        <taxon>Rhodobacterales</taxon>
        <taxon>Paracoccaceae</taxon>
        <taxon>Psychromarinibacter</taxon>
    </lineage>
</organism>
<dbReference type="RefSeq" id="WP_275565463.1">
    <property type="nucleotide sequence ID" value="NZ_JARGYC010000002.1"/>
</dbReference>
<dbReference type="CDD" id="cd00093">
    <property type="entry name" value="HTH_XRE"/>
    <property type="match status" value="1"/>
</dbReference>
<name>A0AAE3T768_9RHOB</name>